<dbReference type="HOGENOM" id="CLU_025711_4_3_1"/>
<evidence type="ECO:0000313" key="1">
    <source>
        <dbReference type="EMBL" id="EXF75053.1"/>
    </source>
</evidence>
<comment type="caution">
    <text evidence="1">The sequence shown here is derived from an EMBL/GenBank/DDBJ whole genome shotgun (WGS) entry which is preliminary data.</text>
</comment>
<dbReference type="STRING" id="1445577.A0A010RS11"/>
<keyword evidence="2" id="KW-1185">Reference proteome</keyword>
<dbReference type="KEGG" id="cfj:CFIO01_12481"/>
<dbReference type="AlphaFoldDB" id="A0A010RS11"/>
<dbReference type="OrthoDB" id="10254221at2759"/>
<dbReference type="eggNOG" id="ENOG502QRBH">
    <property type="taxonomic scope" value="Eukaryota"/>
</dbReference>
<dbReference type="EMBL" id="JARH01000931">
    <property type="protein sequence ID" value="EXF75053.1"/>
    <property type="molecule type" value="Genomic_DNA"/>
</dbReference>
<protein>
    <submittedName>
        <fullName evidence="1">Uncharacterized protein</fullName>
    </submittedName>
</protein>
<dbReference type="SUPFAM" id="SSF51735">
    <property type="entry name" value="NAD(P)-binding Rossmann-fold domains"/>
    <property type="match status" value="1"/>
</dbReference>
<evidence type="ECO:0000313" key="2">
    <source>
        <dbReference type="Proteomes" id="UP000020467"/>
    </source>
</evidence>
<accession>A0A010RS11</accession>
<name>A0A010RS11_9PEZI</name>
<dbReference type="Gene3D" id="3.40.50.720">
    <property type="entry name" value="NAD(P)-binding Rossmann-like Domain"/>
    <property type="match status" value="1"/>
</dbReference>
<proteinExistence type="predicted"/>
<reference evidence="1 2" key="1">
    <citation type="submission" date="2014-02" db="EMBL/GenBank/DDBJ databases">
        <title>The genome sequence of Colletotrichum fioriniae PJ7.</title>
        <authorList>
            <person name="Baroncelli R."/>
            <person name="Thon M.R."/>
        </authorList>
    </citation>
    <scope>NUCLEOTIDE SEQUENCE [LARGE SCALE GENOMIC DNA]</scope>
    <source>
        <strain evidence="1 2">PJ7</strain>
    </source>
</reference>
<dbReference type="InterPro" id="IPR036291">
    <property type="entry name" value="NAD(P)-bd_dom_sf"/>
</dbReference>
<dbReference type="Proteomes" id="UP000020467">
    <property type="component" value="Unassembled WGS sequence"/>
</dbReference>
<gene>
    <name evidence="1" type="ORF">CFIO01_12481</name>
</gene>
<sequence length="171" mass="19516">MACSSVVLSLLGPNINDKRINPSLYANIYRNYVFPAMKQNGVKRIFAMGTISIKQPEDHWTFFQTMVTIIMPLLNSAVYRNMQSLAYLFGKEDHGLDWTVFRIAQIPGESDENSWRQDRELEMFTGRIGEKGWTTTLRRGALARWLVDGVEGKMDIWVHKMPGISQLAGSD</sequence>
<organism evidence="1 2">
    <name type="scientific">Colletotrichum fioriniae PJ7</name>
    <dbReference type="NCBI Taxonomy" id="1445577"/>
    <lineage>
        <taxon>Eukaryota</taxon>
        <taxon>Fungi</taxon>
        <taxon>Dikarya</taxon>
        <taxon>Ascomycota</taxon>
        <taxon>Pezizomycotina</taxon>
        <taxon>Sordariomycetes</taxon>
        <taxon>Hypocreomycetidae</taxon>
        <taxon>Glomerellales</taxon>
        <taxon>Glomerellaceae</taxon>
        <taxon>Colletotrichum</taxon>
        <taxon>Colletotrichum acutatum species complex</taxon>
    </lineage>
</organism>